<keyword evidence="7" id="KW-0175">Coiled coil</keyword>
<dbReference type="EMBL" id="HBUF01342780">
    <property type="protein sequence ID" value="CAG6705888.1"/>
    <property type="molecule type" value="Transcribed_RNA"/>
</dbReference>
<dbReference type="AlphaFoldDB" id="A0A8D8XT28"/>
<dbReference type="PROSITE" id="PS50049">
    <property type="entry name" value="THD_2"/>
    <property type="match status" value="1"/>
</dbReference>
<name>A0A8D8XT28_9HEMI</name>
<evidence type="ECO:0000256" key="8">
    <source>
        <dbReference type="SAM" id="MobiDB-lite"/>
    </source>
</evidence>
<dbReference type="Gene3D" id="2.60.120.40">
    <property type="match status" value="1"/>
</dbReference>
<evidence type="ECO:0000259" key="10">
    <source>
        <dbReference type="PROSITE" id="PS50049"/>
    </source>
</evidence>
<dbReference type="GO" id="GO:0005164">
    <property type="term" value="F:tumor necrosis factor receptor binding"/>
    <property type="evidence" value="ECO:0007669"/>
    <property type="project" value="InterPro"/>
</dbReference>
<evidence type="ECO:0000313" key="11">
    <source>
        <dbReference type="EMBL" id="CAG6705890.1"/>
    </source>
</evidence>
<dbReference type="GO" id="GO:0006955">
    <property type="term" value="P:immune response"/>
    <property type="evidence" value="ECO:0007669"/>
    <property type="project" value="InterPro"/>
</dbReference>
<dbReference type="SUPFAM" id="SSF49842">
    <property type="entry name" value="TNF-like"/>
    <property type="match status" value="1"/>
</dbReference>
<protein>
    <submittedName>
        <fullName evidence="11">Protein eiger</fullName>
    </submittedName>
</protein>
<sequence>MSANYKFHNNSHQSVVSDFYYYKTMSNNVGGTNIPMQTVSIPTKETKTRNSTEQKSAKCVQCILPLLCILQVINVVTVSFCFYQYGTLEKDFQTLQVDLQGYKNQIEQNISAKVVEVERLRNDLDQDIKNFRNEIAVNLNNQEEMIKEAKGLVSNLNLAKKSMYDYDPPSYDDTNYDEEVDETPPPPPLIVTESEEEDNHRPLRPILTSALPKVSDRRKPDALEKFEDPSNESDTENATYTAETEATSTGNNEDEDTTYRTVNLDEPTEEETEKLEDLVLTSKPENSSDKVKRQTRNIYKYQKEKDSYWKDKGLDLEKNETEEDYRTTESLNRPRKVPKVEIEEKVKMEKASDRLHSVPKQNSFIHNSVEPSNLTKTIIPRTEDEFIQLKEQVRKEQETLEEQVRKQQENLLAMQQIVSLKTGLISIPDHLDRSTPETVAIHLVGDTSKPRLSKEKHYDANHRMYHPKGHIKDWNVDSRTIMDDKSNHDQYFKLENGHLKVKQGGLYFVYAQIFYSTKEDTSGFNVYVNDNVVMRCITTGVSTDQIGGVHSTAPNSCYTAGLVRIQPNDNLSIKEMQGERFTVFEPTRSFFGLFKLG</sequence>
<proteinExistence type="inferred from homology"/>
<dbReference type="EMBL" id="HBUF01575954">
    <property type="protein sequence ID" value="CAG6768318.1"/>
    <property type="molecule type" value="Transcribed_RNA"/>
</dbReference>
<organism evidence="11">
    <name type="scientific">Cacopsylla melanoneura</name>
    <dbReference type="NCBI Taxonomy" id="428564"/>
    <lineage>
        <taxon>Eukaryota</taxon>
        <taxon>Metazoa</taxon>
        <taxon>Ecdysozoa</taxon>
        <taxon>Arthropoda</taxon>
        <taxon>Hexapoda</taxon>
        <taxon>Insecta</taxon>
        <taxon>Pterygota</taxon>
        <taxon>Neoptera</taxon>
        <taxon>Paraneoptera</taxon>
        <taxon>Hemiptera</taxon>
        <taxon>Sternorrhyncha</taxon>
        <taxon>Psylloidea</taxon>
        <taxon>Psyllidae</taxon>
        <taxon>Psyllinae</taxon>
        <taxon>Cacopsylla</taxon>
    </lineage>
</organism>
<keyword evidence="9" id="KW-1133">Transmembrane helix</keyword>
<feature type="transmembrane region" description="Helical" evidence="9">
    <location>
        <begin position="63"/>
        <end position="85"/>
    </location>
</feature>
<dbReference type="Pfam" id="PF00229">
    <property type="entry name" value="TNF"/>
    <property type="match status" value="1"/>
</dbReference>
<accession>A0A8D8XT28</accession>
<dbReference type="EMBL" id="HBUF01575951">
    <property type="protein sequence ID" value="CAG6768315.1"/>
    <property type="molecule type" value="Transcribed_RNA"/>
</dbReference>
<evidence type="ECO:0000256" key="5">
    <source>
        <dbReference type="ARBA" id="ARBA00023157"/>
    </source>
</evidence>
<feature type="coiled-coil region" evidence="7">
    <location>
        <begin position="379"/>
        <end position="417"/>
    </location>
</feature>
<dbReference type="GO" id="GO:0005615">
    <property type="term" value="C:extracellular space"/>
    <property type="evidence" value="ECO:0007669"/>
    <property type="project" value="UniProtKB-KW"/>
</dbReference>
<keyword evidence="9" id="KW-0472">Membrane</keyword>
<dbReference type="PROSITE" id="PS00251">
    <property type="entry name" value="THD_1"/>
    <property type="match status" value="1"/>
</dbReference>
<evidence type="ECO:0000256" key="4">
    <source>
        <dbReference type="ARBA" id="ARBA00022525"/>
    </source>
</evidence>
<reference evidence="11" key="1">
    <citation type="submission" date="2021-05" db="EMBL/GenBank/DDBJ databases">
        <authorList>
            <person name="Alioto T."/>
            <person name="Alioto T."/>
            <person name="Gomez Garrido J."/>
        </authorList>
    </citation>
    <scope>NUCLEOTIDE SEQUENCE</scope>
</reference>
<evidence type="ECO:0000256" key="9">
    <source>
        <dbReference type="SAM" id="Phobius"/>
    </source>
</evidence>
<feature type="compositionally biased region" description="Low complexity" evidence="8">
    <location>
        <begin position="236"/>
        <end position="249"/>
    </location>
</feature>
<dbReference type="InterPro" id="IPR051748">
    <property type="entry name" value="TNF_Ligand_Superfamily"/>
</dbReference>
<feature type="region of interest" description="Disordered" evidence="8">
    <location>
        <begin position="165"/>
        <end position="276"/>
    </location>
</feature>
<evidence type="ECO:0000256" key="1">
    <source>
        <dbReference type="ARBA" id="ARBA00004613"/>
    </source>
</evidence>
<dbReference type="EMBL" id="HBUF01342782">
    <property type="protein sequence ID" value="CAG6705890.1"/>
    <property type="molecule type" value="Transcribed_RNA"/>
</dbReference>
<keyword evidence="4" id="KW-0964">Secreted</keyword>
<comment type="similarity">
    <text evidence="2">Belongs to the tumor necrosis factor family.</text>
</comment>
<keyword evidence="6" id="KW-0325">Glycoprotein</keyword>
<comment type="subcellular location">
    <subcellularLocation>
        <location evidence="1">Secreted</location>
    </subcellularLocation>
</comment>
<dbReference type="PANTHER" id="PTHR15151:SF24">
    <property type="entry name" value="A PROLIFERATION-INDUCING LIGAND-LIKE PROTEIN-RELATED"/>
    <property type="match status" value="1"/>
</dbReference>
<keyword evidence="3" id="KW-0202">Cytokine</keyword>
<evidence type="ECO:0000256" key="2">
    <source>
        <dbReference type="ARBA" id="ARBA00008670"/>
    </source>
</evidence>
<keyword evidence="5" id="KW-1015">Disulfide bond</keyword>
<dbReference type="GO" id="GO:0005125">
    <property type="term" value="F:cytokine activity"/>
    <property type="evidence" value="ECO:0007669"/>
    <property type="project" value="UniProtKB-KW"/>
</dbReference>
<dbReference type="EMBL" id="HBUF01575953">
    <property type="protein sequence ID" value="CAG6768317.1"/>
    <property type="molecule type" value="Transcribed_RNA"/>
</dbReference>
<keyword evidence="9" id="KW-0812">Transmembrane</keyword>
<dbReference type="EMBL" id="HBUF01342784">
    <property type="protein sequence ID" value="CAG6705892.1"/>
    <property type="molecule type" value="Transcribed_RNA"/>
</dbReference>
<feature type="domain" description="THD" evidence="10">
    <location>
        <begin position="439"/>
        <end position="596"/>
    </location>
</feature>
<dbReference type="InterPro" id="IPR006052">
    <property type="entry name" value="TNF_dom"/>
</dbReference>
<evidence type="ECO:0000256" key="7">
    <source>
        <dbReference type="SAM" id="Coils"/>
    </source>
</evidence>
<dbReference type="GO" id="GO:0016020">
    <property type="term" value="C:membrane"/>
    <property type="evidence" value="ECO:0007669"/>
    <property type="project" value="InterPro"/>
</dbReference>
<feature type="compositionally biased region" description="Basic and acidic residues" evidence="8">
    <location>
        <begin position="214"/>
        <end position="228"/>
    </location>
</feature>
<dbReference type="InterPro" id="IPR008983">
    <property type="entry name" value="Tumour_necrosis_fac-like_dom"/>
</dbReference>
<feature type="coiled-coil region" evidence="7">
    <location>
        <begin position="103"/>
        <end position="159"/>
    </location>
</feature>
<evidence type="ECO:0000256" key="3">
    <source>
        <dbReference type="ARBA" id="ARBA00022514"/>
    </source>
</evidence>
<dbReference type="PANTHER" id="PTHR15151">
    <property type="entry name" value="PROTEIN EIGER"/>
    <property type="match status" value="1"/>
</dbReference>
<dbReference type="EMBL" id="HBUF01342781">
    <property type="protein sequence ID" value="CAG6705889.1"/>
    <property type="molecule type" value="Transcribed_RNA"/>
</dbReference>
<evidence type="ECO:0000256" key="6">
    <source>
        <dbReference type="ARBA" id="ARBA00023180"/>
    </source>
</evidence>
<dbReference type="InterPro" id="IPR021184">
    <property type="entry name" value="TNF_CS"/>
</dbReference>